<keyword evidence="3" id="KW-1133">Transmembrane helix</keyword>
<dbReference type="InterPro" id="IPR056681">
    <property type="entry name" value="DUF7779"/>
</dbReference>
<dbReference type="Pfam" id="PF04082">
    <property type="entry name" value="Fungal_trans"/>
    <property type="match status" value="1"/>
</dbReference>
<dbReference type="InterPro" id="IPR010730">
    <property type="entry name" value="HET"/>
</dbReference>
<feature type="region of interest" description="Disordered" evidence="2">
    <location>
        <begin position="44"/>
        <end position="73"/>
    </location>
</feature>
<accession>A0A8H4WZ70</accession>
<dbReference type="CDD" id="cd00448">
    <property type="entry name" value="YjgF_YER057c_UK114_family"/>
    <property type="match status" value="1"/>
</dbReference>
<dbReference type="InterPro" id="IPR040632">
    <property type="entry name" value="Sulfotransfer_4"/>
</dbReference>
<dbReference type="InterPro" id="IPR058525">
    <property type="entry name" value="DUF8212"/>
</dbReference>
<dbReference type="SUPFAM" id="SSF55298">
    <property type="entry name" value="YjgF-like"/>
    <property type="match status" value="1"/>
</dbReference>
<dbReference type="GO" id="GO:0008270">
    <property type="term" value="F:zinc ion binding"/>
    <property type="evidence" value="ECO:0007669"/>
    <property type="project" value="InterPro"/>
</dbReference>
<dbReference type="OrthoDB" id="6161812at2759"/>
<dbReference type="Pfam" id="PF17784">
    <property type="entry name" value="Sulfotransfer_4"/>
    <property type="match status" value="1"/>
</dbReference>
<dbReference type="SUPFAM" id="SSF52540">
    <property type="entry name" value="P-loop containing nucleoside triphosphate hydrolases"/>
    <property type="match status" value="2"/>
</dbReference>
<dbReference type="Pfam" id="PF25000">
    <property type="entry name" value="DUF7779"/>
    <property type="match status" value="1"/>
</dbReference>
<dbReference type="CDD" id="cd12148">
    <property type="entry name" value="fungal_TF_MHR"/>
    <property type="match status" value="1"/>
</dbReference>
<dbReference type="GO" id="GO:0003677">
    <property type="term" value="F:DNA binding"/>
    <property type="evidence" value="ECO:0007669"/>
    <property type="project" value="InterPro"/>
</dbReference>
<feature type="domain" description="Xylanolytic transcriptional activator regulatory" evidence="4">
    <location>
        <begin position="266"/>
        <end position="341"/>
    </location>
</feature>
<evidence type="ECO:0000259" key="4">
    <source>
        <dbReference type="SMART" id="SM00906"/>
    </source>
</evidence>
<dbReference type="PANTHER" id="PTHR10622:SF10">
    <property type="entry name" value="HET DOMAIN-CONTAINING PROTEIN"/>
    <property type="match status" value="1"/>
</dbReference>
<dbReference type="InterPro" id="IPR035959">
    <property type="entry name" value="RutC-like_sf"/>
</dbReference>
<dbReference type="Gene3D" id="3.40.50.300">
    <property type="entry name" value="P-loop containing nucleotide triphosphate hydrolases"/>
    <property type="match status" value="2"/>
</dbReference>
<keyword evidence="3" id="KW-0472">Membrane</keyword>
<dbReference type="InterPro" id="IPR027417">
    <property type="entry name" value="P-loop_NTPase"/>
</dbReference>
<evidence type="ECO:0000313" key="5">
    <source>
        <dbReference type="EMBL" id="KAF4955234.1"/>
    </source>
</evidence>
<dbReference type="Pfam" id="PF26640">
    <property type="entry name" value="DUF8212"/>
    <property type="match status" value="1"/>
</dbReference>
<name>A0A8H4WZ70_9HYPO</name>
<feature type="compositionally biased region" description="Polar residues" evidence="2">
    <location>
        <begin position="56"/>
        <end position="73"/>
    </location>
</feature>
<protein>
    <recommendedName>
        <fullName evidence="4">Xylanolytic transcriptional activator regulatory domain-containing protein</fullName>
    </recommendedName>
</protein>
<reference evidence="5" key="1">
    <citation type="journal article" date="2020" name="BMC Genomics">
        <title>Correction to: Identification and distribution of gene clusters required for synthesis of sphingolipid metabolism inhibitors in diverse species of the filamentous fungus Fusarium.</title>
        <authorList>
            <person name="Kim H.S."/>
            <person name="Lohmar J.M."/>
            <person name="Busman M."/>
            <person name="Brown D.W."/>
            <person name="Naumann T.A."/>
            <person name="Divon H.H."/>
            <person name="Lysoe E."/>
            <person name="Uhlig S."/>
            <person name="Proctor R.H."/>
        </authorList>
    </citation>
    <scope>NUCLEOTIDE SEQUENCE</scope>
    <source>
        <strain evidence="5">NRRL 20472</strain>
    </source>
</reference>
<evidence type="ECO:0000256" key="3">
    <source>
        <dbReference type="SAM" id="Phobius"/>
    </source>
</evidence>
<feature type="transmembrane region" description="Helical" evidence="3">
    <location>
        <begin position="1074"/>
        <end position="1091"/>
    </location>
</feature>
<gene>
    <name evidence="5" type="ORF">FSARC_11907</name>
</gene>
<proteinExistence type="predicted"/>
<dbReference type="SMART" id="SM00906">
    <property type="entry name" value="Fungal_trans"/>
    <property type="match status" value="1"/>
</dbReference>
<dbReference type="Proteomes" id="UP000622797">
    <property type="component" value="Unassembled WGS sequence"/>
</dbReference>
<keyword evidence="1" id="KW-0539">Nucleus</keyword>
<organism evidence="5 6">
    <name type="scientific">Fusarium sarcochroum</name>
    <dbReference type="NCBI Taxonomy" id="1208366"/>
    <lineage>
        <taxon>Eukaryota</taxon>
        <taxon>Fungi</taxon>
        <taxon>Dikarya</taxon>
        <taxon>Ascomycota</taxon>
        <taxon>Pezizomycotina</taxon>
        <taxon>Sordariomycetes</taxon>
        <taxon>Hypocreomycetidae</taxon>
        <taxon>Hypocreales</taxon>
        <taxon>Nectriaceae</taxon>
        <taxon>Fusarium</taxon>
        <taxon>Fusarium lateritium species complex</taxon>
    </lineage>
</organism>
<evidence type="ECO:0000256" key="2">
    <source>
        <dbReference type="SAM" id="MobiDB-lite"/>
    </source>
</evidence>
<dbReference type="GO" id="GO:0006351">
    <property type="term" value="P:DNA-templated transcription"/>
    <property type="evidence" value="ECO:0007669"/>
    <property type="project" value="InterPro"/>
</dbReference>
<keyword evidence="3" id="KW-0812">Transmembrane</keyword>
<evidence type="ECO:0000256" key="1">
    <source>
        <dbReference type="ARBA" id="ARBA00023242"/>
    </source>
</evidence>
<keyword evidence="6" id="KW-1185">Reference proteome</keyword>
<dbReference type="EMBL" id="JABEXW010000787">
    <property type="protein sequence ID" value="KAF4955234.1"/>
    <property type="molecule type" value="Genomic_DNA"/>
</dbReference>
<comment type="caution">
    <text evidence="5">The sequence shown here is derived from an EMBL/GenBank/DDBJ whole genome shotgun (WGS) entry which is preliminary data.</text>
</comment>
<dbReference type="PANTHER" id="PTHR10622">
    <property type="entry name" value="HET DOMAIN-CONTAINING PROTEIN"/>
    <property type="match status" value="1"/>
</dbReference>
<feature type="transmembrane region" description="Helical" evidence="3">
    <location>
        <begin position="846"/>
        <end position="866"/>
    </location>
</feature>
<evidence type="ECO:0000313" key="6">
    <source>
        <dbReference type="Proteomes" id="UP000622797"/>
    </source>
</evidence>
<dbReference type="InterPro" id="IPR007219">
    <property type="entry name" value="XnlR_reg_dom"/>
</dbReference>
<dbReference type="Pfam" id="PF06985">
    <property type="entry name" value="HET"/>
    <property type="match status" value="1"/>
</dbReference>
<sequence length="1771" mass="197817">MLEPTKPRPARACFIEDPLTKRHQPRNYLETLEQRVVLLEEQLREARSSVAGEPSPLSNNQPVGSPEKASTATVDERYEQDDLSSMIGTLSLNAAGAEPSFLGASSAFAFARFMKPSIRQAVSSLSPDISYSSRSNLHSHGVLAPEPCPLPDYQTAVKLSNAYFQNIHPQYPFLHEPTFRLWETVLEDPVEAMSSLGYDPVPLYFLNMVYAVGALLMPSLGYSAEQLYVSAMLYIDEILCNDNLECIQAILCCAAYSLRSSKGTSHWKLGGQALRQCVNLGYHRNQQRLRSTLNPLQRELQKRAFWSAYTMECSAAVMLGRPLSLHYQEIDAEFPLDIEESQISAVGVHGNPRSLQTEPPTMMTHAIHGFRIRAFIGRIQTALYSDSTLRDPTIRQALIQHLSEELEQWQASCPPPMVPPRSGALSFFVTSDWYEANYNYAILHLYRVQITDTKDPAPDEIFLKCLTTAKKTCHSFRRQYFEQDTDAEGLPQWAAGISDKREMRASGPHFDIRERFCSPVNDDFLRTMNWLGYTSFGRTRRSHIIGLRISSVPTSGLDGFKRRATILHLKLPTTKMATRQAINRPGFSSPILSEATIHNGLVYTSGKIGVDAKTGTLVSDDVADQTKGILSLLESVLHEAGSGLDKILKCNIYLTNIADFAAMNAVYIATIPDPKPARVCVTVSELGRNAKEATAGFVAITDAPGNCFVEELLEIYPDADVICVDRDREKWWASWESVTKQAGAGFLDWLMAPVPGKQWYPKLLAQFSEQQNETFGPMTSARLAEHNQYVQRVTPAGKFHMMNFNEGWTPLCDALKMPVPDKPFTRANDADAVKGLELQILREAGIIWAAMIGIPIILTIAFWIDVKMFLHEDGTMRLYLEKDATAADYAILSHRWGRSEDEVSFEDMIAGKHESKKGYAKLVGCCKQARKEGIGYVWVDTCCINKASSAELSEAITSMFGYYERAKVCYVFLDDVTIEPGAPKSPPPPTFSKSTWFTRGWTLQELIAPRHVLFFDSQWSYLGHKTDQSLLPIIVTATNIDQIVLNDPLTRKAISISGRMSWAARRQTTRPEDMAYSLMGIFGVSMAPLYGEGTHAFIRLQEAIMKTSNDHTIFAWTSQPPDTIDHGSENVSTMLALSASQFADSGDFQALPYSKNSDVSLDKYKSDYATTNSGLSIRLPLLTINETDGLHAAFLRCTEGTDSVPSAILLKTSPGTPSGHFWRSNCNLGPTERGFKLWFDSFGREVISTQDIYILPRLTQISPDNIEPPWDGADVLKRSRKLKSSLAGKDDNTGFGFINTRFDSGFRHVPDPSHKRLVSLCADRQFALSNRFIRNMESRRIILGSTLPTRNRFHFGRAYIRQQLIDQLVTPLNGIENQRGEPRACFLCGIGGIGKTQVAFEFAFYCLQNRLFDRVIWVSATSHDSIVDASQKFVSKLNLMEPESLAKRSAQELLYVVRSWLSDYDQPASFSGGGSGTRAKWLLVLDGAENIDILDDFMPSTGPGSILVTGRDSRLRQGIEHIELQPFSIQQTSEMLSIMLGTSRDLGEISSRIGGSPLAISQFCQILRRSDGTIDEQLNTLFRKLETDQNASDDGDRPENNTLRIWSRSLQYLSPQSLAILKVMSFLDPDLVQTSLLTPSGSVPLEGYPVDKIEVVESSMALWKMALVAELPASKGFKIHRVVQTFGRSSKYTGNQQEALSTAVALVLMSWASVGSTQTDETDLITRNDLKRHISYLQKFEPIMENTESGFCTKREFQNLLKESAERLPEQ</sequence>
<reference evidence="5" key="2">
    <citation type="submission" date="2020-05" db="EMBL/GenBank/DDBJ databases">
        <authorList>
            <person name="Kim H.-S."/>
            <person name="Proctor R.H."/>
            <person name="Brown D.W."/>
        </authorList>
    </citation>
    <scope>NUCLEOTIDE SEQUENCE</scope>
    <source>
        <strain evidence="5">NRRL 20472</strain>
    </source>
</reference>